<dbReference type="PROSITE" id="PS50022">
    <property type="entry name" value="FA58C_3"/>
    <property type="match status" value="1"/>
</dbReference>
<keyword evidence="2" id="KW-0812">Transmembrane</keyword>
<gene>
    <name evidence="5" type="ORF">GCM10009751_25270</name>
</gene>
<feature type="signal peptide" evidence="3">
    <location>
        <begin position="1"/>
        <end position="17"/>
    </location>
</feature>
<dbReference type="PANTHER" id="PTHR48148:SF3">
    <property type="entry name" value="KERATINOCYTE PROLINE-RICH PROTEIN"/>
    <property type="match status" value="1"/>
</dbReference>
<feature type="chain" id="PRO_5046611670" description="F5/8 type C domain-containing protein" evidence="3">
    <location>
        <begin position="18"/>
        <end position="623"/>
    </location>
</feature>
<evidence type="ECO:0000256" key="2">
    <source>
        <dbReference type="SAM" id="Phobius"/>
    </source>
</evidence>
<feature type="domain" description="F5/8 type C" evidence="4">
    <location>
        <begin position="17"/>
        <end position="156"/>
    </location>
</feature>
<feature type="compositionally biased region" description="Pro residues" evidence="1">
    <location>
        <begin position="187"/>
        <end position="213"/>
    </location>
</feature>
<dbReference type="SUPFAM" id="SSF49785">
    <property type="entry name" value="Galactose-binding domain-like"/>
    <property type="match status" value="1"/>
</dbReference>
<evidence type="ECO:0000256" key="1">
    <source>
        <dbReference type="SAM" id="MobiDB-lite"/>
    </source>
</evidence>
<proteinExistence type="predicted"/>
<keyword evidence="3" id="KW-0732">Signal</keyword>
<comment type="caution">
    <text evidence="5">The sequence shown here is derived from an EMBL/GenBank/DDBJ whole genome shotgun (WGS) entry which is preliminary data.</text>
</comment>
<dbReference type="EMBL" id="BAAANL010000005">
    <property type="protein sequence ID" value="GAA1866058.1"/>
    <property type="molecule type" value="Genomic_DNA"/>
</dbReference>
<feature type="transmembrane region" description="Helical" evidence="2">
    <location>
        <begin position="336"/>
        <end position="362"/>
    </location>
</feature>
<dbReference type="Pfam" id="PF22633">
    <property type="entry name" value="F5_F8_type_C_2"/>
    <property type="match status" value="1"/>
</dbReference>
<reference evidence="5 6" key="1">
    <citation type="journal article" date="2019" name="Int. J. Syst. Evol. Microbiol.">
        <title>The Global Catalogue of Microorganisms (GCM) 10K type strain sequencing project: providing services to taxonomists for standard genome sequencing and annotation.</title>
        <authorList>
            <consortium name="The Broad Institute Genomics Platform"/>
            <consortium name="The Broad Institute Genome Sequencing Center for Infectious Disease"/>
            <person name="Wu L."/>
            <person name="Ma J."/>
        </authorList>
    </citation>
    <scope>NUCLEOTIDE SEQUENCE [LARGE SCALE GENOMIC DNA]</scope>
    <source>
        <strain evidence="5 6">JCM 14326</strain>
    </source>
</reference>
<dbReference type="InterPro" id="IPR000421">
    <property type="entry name" value="FA58C"/>
</dbReference>
<protein>
    <recommendedName>
        <fullName evidence="4">F5/8 type C domain-containing protein</fullName>
    </recommendedName>
</protein>
<sequence>MAVAAVVVATGTTTALAGPAAPAAAEPELLSQGKPVWASSVENNDPELVAAHAVDGSMATRWASHHADPQWIAVDLGRSSDIQRVEIVWEAAHSTMYGIDVSGDGENWTNIGVVNPADGGTDVLEFTGTGRYVRMFGNTRNNIAGHSMWEFRVYGTPVPEPAEQEPEQEDEEPAKKKEQAQAEPAREPSPSPTPSAAPVVPVPPSPSPSPSARPVPDRKGPPGSVVHYIVKKKQDGTAEKIEGIAERFLGSAGRWKEIVALSKAHRQRDGKFLTDPHQLRPGWVLQLPEDAVGEGVRFGPLPGFTAKSPSPSPTPSPAAAEVSQDRAGQGFRLPPVLLPIGLGLGALLVLAGLVLAGVRLVAAARRRRAAKVTFDDSMLRTDTSAAWTVNHALRALIAACERDGLEVPGVTAVFIEGSALRLRLTNPASPAPEPWTVSEDGQNWLAPLSRLQGAPVSDGSTAQFARLVNLGMSETGRVLVDFSLARGAISLDGSVRARHEVLRRWLGEFTGNPWSGEPRVVMVGDGLPRPDQVEHASAFDQVKSEMEVGEGGVLVLSQPPSSADRDLLAERFADPEFHWVVVVLGSWPAAKWRFTARDDGWLRSGFLPEVRFDEQAAVRRGND</sequence>
<evidence type="ECO:0000256" key="3">
    <source>
        <dbReference type="SAM" id="SignalP"/>
    </source>
</evidence>
<keyword evidence="6" id="KW-1185">Reference proteome</keyword>
<keyword evidence="2" id="KW-1133">Transmembrane helix</keyword>
<accession>A0ABN2NGW1</accession>
<evidence type="ECO:0000313" key="5">
    <source>
        <dbReference type="EMBL" id="GAA1866058.1"/>
    </source>
</evidence>
<dbReference type="Gene3D" id="2.60.120.260">
    <property type="entry name" value="Galactose-binding domain-like"/>
    <property type="match status" value="1"/>
</dbReference>
<feature type="compositionally biased region" description="Acidic residues" evidence="1">
    <location>
        <begin position="162"/>
        <end position="172"/>
    </location>
</feature>
<keyword evidence="2" id="KW-0472">Membrane</keyword>
<dbReference type="InterPro" id="IPR008979">
    <property type="entry name" value="Galactose-bd-like_sf"/>
</dbReference>
<feature type="region of interest" description="Disordered" evidence="1">
    <location>
        <begin position="157"/>
        <end position="224"/>
    </location>
</feature>
<evidence type="ECO:0000313" key="6">
    <source>
        <dbReference type="Proteomes" id="UP001501094"/>
    </source>
</evidence>
<dbReference type="PANTHER" id="PTHR48148">
    <property type="entry name" value="KERATINOCYTE PROLINE-RICH PROTEIN"/>
    <property type="match status" value="1"/>
</dbReference>
<organism evidence="5 6">
    <name type="scientific">Myceligenerans crystallogenes</name>
    <dbReference type="NCBI Taxonomy" id="316335"/>
    <lineage>
        <taxon>Bacteria</taxon>
        <taxon>Bacillati</taxon>
        <taxon>Actinomycetota</taxon>
        <taxon>Actinomycetes</taxon>
        <taxon>Micrococcales</taxon>
        <taxon>Promicromonosporaceae</taxon>
        <taxon>Myceligenerans</taxon>
    </lineage>
</organism>
<feature type="region of interest" description="Disordered" evidence="1">
    <location>
        <begin position="301"/>
        <end position="323"/>
    </location>
</feature>
<name>A0ABN2NGW1_9MICO</name>
<dbReference type="Proteomes" id="UP001501094">
    <property type="component" value="Unassembled WGS sequence"/>
</dbReference>
<evidence type="ECO:0000259" key="4">
    <source>
        <dbReference type="PROSITE" id="PS50022"/>
    </source>
</evidence>
<feature type="compositionally biased region" description="Basic and acidic residues" evidence="1">
    <location>
        <begin position="173"/>
        <end position="186"/>
    </location>
</feature>